<evidence type="ECO:0000313" key="1">
    <source>
        <dbReference type="EMBL" id="KAK1137384.1"/>
    </source>
</evidence>
<dbReference type="Proteomes" id="UP001177670">
    <property type="component" value="Unassembled WGS sequence"/>
</dbReference>
<evidence type="ECO:0000313" key="2">
    <source>
        <dbReference type="Proteomes" id="UP001177670"/>
    </source>
</evidence>
<dbReference type="AlphaFoldDB" id="A0AA40GGR6"/>
<dbReference type="EMBL" id="JAHYIQ010000001">
    <property type="protein sequence ID" value="KAK1137384.1"/>
    <property type="molecule type" value="Genomic_DNA"/>
</dbReference>
<protein>
    <submittedName>
        <fullName evidence="1">Uncharacterized protein</fullName>
    </submittedName>
</protein>
<keyword evidence="2" id="KW-1185">Reference proteome</keyword>
<sequence length="74" mass="8124">MRCSPSNRPAKRNLLSPILDAGAGLIGIKLDLLTNLPTNPSNGELLINNNVQKITRGVEEEEEEIEIEDETAVR</sequence>
<gene>
    <name evidence="1" type="ORF">K0M31_001896</name>
</gene>
<reference evidence="1" key="1">
    <citation type="submission" date="2021-10" db="EMBL/GenBank/DDBJ databases">
        <title>Melipona bicolor Genome sequencing and assembly.</title>
        <authorList>
            <person name="Araujo N.S."/>
            <person name="Arias M.C."/>
        </authorList>
    </citation>
    <scope>NUCLEOTIDE SEQUENCE</scope>
    <source>
        <strain evidence="1">USP_2M_L1-L4_2017</strain>
        <tissue evidence="1">Whole body</tissue>
    </source>
</reference>
<comment type="caution">
    <text evidence="1">The sequence shown here is derived from an EMBL/GenBank/DDBJ whole genome shotgun (WGS) entry which is preliminary data.</text>
</comment>
<name>A0AA40GGR6_9HYME</name>
<proteinExistence type="predicted"/>
<organism evidence="1 2">
    <name type="scientific">Melipona bicolor</name>
    <dbReference type="NCBI Taxonomy" id="60889"/>
    <lineage>
        <taxon>Eukaryota</taxon>
        <taxon>Metazoa</taxon>
        <taxon>Ecdysozoa</taxon>
        <taxon>Arthropoda</taxon>
        <taxon>Hexapoda</taxon>
        <taxon>Insecta</taxon>
        <taxon>Pterygota</taxon>
        <taxon>Neoptera</taxon>
        <taxon>Endopterygota</taxon>
        <taxon>Hymenoptera</taxon>
        <taxon>Apocrita</taxon>
        <taxon>Aculeata</taxon>
        <taxon>Apoidea</taxon>
        <taxon>Anthophila</taxon>
        <taxon>Apidae</taxon>
        <taxon>Melipona</taxon>
    </lineage>
</organism>
<accession>A0AA40GGR6</accession>